<protein>
    <submittedName>
        <fullName evidence="1">Uncharacterized protein</fullName>
    </submittedName>
</protein>
<reference evidence="1 2" key="1">
    <citation type="submission" date="2024-10" db="EMBL/GenBank/DDBJ databases">
        <title>The Natural Products Discovery Center: Release of the First 8490 Sequenced Strains for Exploring Actinobacteria Biosynthetic Diversity.</title>
        <authorList>
            <person name="Kalkreuter E."/>
            <person name="Kautsar S.A."/>
            <person name="Yang D."/>
            <person name="Bader C.D."/>
            <person name="Teijaro C.N."/>
            <person name="Fluegel L."/>
            <person name="Davis C.M."/>
            <person name="Simpson J.R."/>
            <person name="Lauterbach L."/>
            <person name="Steele A.D."/>
            <person name="Gui C."/>
            <person name="Meng S."/>
            <person name="Li G."/>
            <person name="Viehrig K."/>
            <person name="Ye F."/>
            <person name="Su P."/>
            <person name="Kiefer A.F."/>
            <person name="Nichols A."/>
            <person name="Cepeda A.J."/>
            <person name="Yan W."/>
            <person name="Fan B."/>
            <person name="Jiang Y."/>
            <person name="Adhikari A."/>
            <person name="Zheng C.-J."/>
            <person name="Schuster L."/>
            <person name="Cowan T.M."/>
            <person name="Smanski M.J."/>
            <person name="Chevrette M.G."/>
            <person name="De Carvalho L.P.S."/>
            <person name="Shen B."/>
        </authorList>
    </citation>
    <scope>NUCLEOTIDE SEQUENCE [LARGE SCALE GENOMIC DNA]</scope>
    <source>
        <strain evidence="1 2">NPDC050545</strain>
    </source>
</reference>
<accession>A0ABW7YWB2</accession>
<evidence type="ECO:0000313" key="2">
    <source>
        <dbReference type="Proteomes" id="UP001612741"/>
    </source>
</evidence>
<sequence>MPPATALALPTPRAFVSNLDLDCFKTNPYQPPATQLTLRHLNPVLGNLPTEQVTLGVREQLCVPVAKNNAMPPTDVLNFIRFVDLSCYRITGITVNQPLVVHHLNPVLQDLGRKQITLNQPQQLCVPVAKNGVIPPAEVLSLVRHIDLKCYGFTPNPPMNRVLNLRQLNPVLGNIPPANVQVLYARQLCVPVFKAGDNPPAAVINIVRWLDLEKYDVNAAAMSPITLNLRHLNPVLGQLPGETATLTGRSQLAVPVAKNGNVPPG</sequence>
<comment type="caution">
    <text evidence="1">The sequence shown here is derived from an EMBL/GenBank/DDBJ whole genome shotgun (WGS) entry which is preliminary data.</text>
</comment>
<name>A0ABW7YWB2_9ACTN</name>
<keyword evidence="2" id="KW-1185">Reference proteome</keyword>
<dbReference type="Proteomes" id="UP001612741">
    <property type="component" value="Unassembled WGS sequence"/>
</dbReference>
<dbReference type="RefSeq" id="WP_397083976.1">
    <property type="nucleotide sequence ID" value="NZ_JBITGY010000006.1"/>
</dbReference>
<gene>
    <name evidence="1" type="ORF">ACIBG2_22720</name>
</gene>
<dbReference type="EMBL" id="JBITGY010000006">
    <property type="protein sequence ID" value="MFI6500214.1"/>
    <property type="molecule type" value="Genomic_DNA"/>
</dbReference>
<evidence type="ECO:0000313" key="1">
    <source>
        <dbReference type="EMBL" id="MFI6500214.1"/>
    </source>
</evidence>
<proteinExistence type="predicted"/>
<organism evidence="1 2">
    <name type="scientific">Nonomuraea typhae</name>
    <dbReference type="NCBI Taxonomy" id="2603600"/>
    <lineage>
        <taxon>Bacteria</taxon>
        <taxon>Bacillati</taxon>
        <taxon>Actinomycetota</taxon>
        <taxon>Actinomycetes</taxon>
        <taxon>Streptosporangiales</taxon>
        <taxon>Streptosporangiaceae</taxon>
        <taxon>Nonomuraea</taxon>
    </lineage>
</organism>